<evidence type="ECO:0000313" key="3">
    <source>
        <dbReference type="Proteomes" id="UP000789405"/>
    </source>
</evidence>
<gene>
    <name evidence="2" type="ORF">DERYTH_LOCUS17804</name>
</gene>
<feature type="transmembrane region" description="Helical" evidence="1">
    <location>
        <begin position="39"/>
        <end position="58"/>
    </location>
</feature>
<name>A0A9N9J1G8_9GLOM</name>
<accession>A0A9N9J1G8</accession>
<dbReference type="OrthoDB" id="2398320at2759"/>
<keyword evidence="3" id="KW-1185">Reference proteome</keyword>
<feature type="transmembrane region" description="Helical" evidence="1">
    <location>
        <begin position="297"/>
        <end position="316"/>
    </location>
</feature>
<protein>
    <submittedName>
        <fullName evidence="2">24653_t:CDS:1</fullName>
    </submittedName>
</protein>
<proteinExistence type="predicted"/>
<dbReference type="Gene3D" id="1.20.1070.10">
    <property type="entry name" value="Rhodopsin 7-helix transmembrane proteins"/>
    <property type="match status" value="1"/>
</dbReference>
<evidence type="ECO:0000256" key="1">
    <source>
        <dbReference type="SAM" id="Phobius"/>
    </source>
</evidence>
<comment type="caution">
    <text evidence="2">The sequence shown here is derived from an EMBL/GenBank/DDBJ whole genome shotgun (WGS) entry which is preliminary data.</text>
</comment>
<organism evidence="2 3">
    <name type="scientific">Dentiscutata erythropus</name>
    <dbReference type="NCBI Taxonomy" id="1348616"/>
    <lineage>
        <taxon>Eukaryota</taxon>
        <taxon>Fungi</taxon>
        <taxon>Fungi incertae sedis</taxon>
        <taxon>Mucoromycota</taxon>
        <taxon>Glomeromycotina</taxon>
        <taxon>Glomeromycetes</taxon>
        <taxon>Diversisporales</taxon>
        <taxon>Gigasporaceae</taxon>
        <taxon>Dentiscutata</taxon>
    </lineage>
</organism>
<evidence type="ECO:0000313" key="2">
    <source>
        <dbReference type="EMBL" id="CAG8760879.1"/>
    </source>
</evidence>
<feature type="non-terminal residue" evidence="2">
    <location>
        <position position="1"/>
    </location>
</feature>
<dbReference type="EMBL" id="CAJVPY010017211">
    <property type="protein sequence ID" value="CAG8760879.1"/>
    <property type="molecule type" value="Genomic_DNA"/>
</dbReference>
<keyword evidence="1" id="KW-0472">Membrane</keyword>
<keyword evidence="1" id="KW-0812">Transmembrane</keyword>
<feature type="transmembrane region" description="Helical" evidence="1">
    <location>
        <begin position="70"/>
        <end position="91"/>
    </location>
</feature>
<sequence length="326" mass="36438">MSVSYAFFSFDILLSMIWKNKLQDAPYGFCVFQGLVLQYMCYVSVACALCFSIHIYHLLVLRKKTTTQKIYYGFIIIYPTVMTCIIMALSLHFKAIKPRRMNCDIVSPSWIRLLANSGSNLLLSIPGVYFSGRSAYAVCKHLEYFRDSTELSSGSRGQMASNNSNSAQIKSPSSIRCLDPSYQQNDCGVENFLDSYQQSGPNLSPSHQRTNSDLILNLEPSHRRTNKLSQLSTFPGNRSTSTFTKNTRNYDMTKAAAIRMVLFASLFALVNLLASVGAVIGIINGHPIPTGVTVTDWVGGFQGILIIIVFGLPNNWKRFLRKSLVK</sequence>
<dbReference type="Proteomes" id="UP000789405">
    <property type="component" value="Unassembled WGS sequence"/>
</dbReference>
<dbReference type="AlphaFoldDB" id="A0A9N9J1G8"/>
<feature type="transmembrane region" description="Helical" evidence="1">
    <location>
        <begin position="261"/>
        <end position="285"/>
    </location>
</feature>
<keyword evidence="1" id="KW-1133">Transmembrane helix</keyword>
<reference evidence="2" key="1">
    <citation type="submission" date="2021-06" db="EMBL/GenBank/DDBJ databases">
        <authorList>
            <person name="Kallberg Y."/>
            <person name="Tangrot J."/>
            <person name="Rosling A."/>
        </authorList>
    </citation>
    <scope>NUCLEOTIDE SEQUENCE</scope>
    <source>
        <strain evidence="2">MA453B</strain>
    </source>
</reference>